<dbReference type="PRINTS" id="PR00773">
    <property type="entry name" value="GRPEPROTEIN"/>
</dbReference>
<dbReference type="PANTHER" id="PTHR21237">
    <property type="entry name" value="GRPE PROTEIN"/>
    <property type="match status" value="1"/>
</dbReference>
<name>A0ABM8Z0R5_9PROT</name>
<feature type="region of interest" description="Disordered" evidence="6">
    <location>
        <begin position="89"/>
        <end position="110"/>
    </location>
</feature>
<sequence>MDGLQIQTPVRRKHAHKSKVKEIKPSDTPVIVFMKGHSNVNGLKLGGNVRENVLSHVNKIILRNALEIKKVDPIFMLRIFEEIILEKQMEPTESSSQQPEQATQAEDTLNPEVMPSIEEMLQQAERKGQEHYDAWMYAKAEGENIRRRAQEDVSKAKKLAVEHFSNEMLMVKDSLEAGLAVEIATVESFKSGMELTLKQLTAVFTKFNIKEINPLGEKFDAHKHQAISMVDSEQEANTVVSVMQKGYQLHDRVLRPALVMVAKAKE</sequence>
<comment type="similarity">
    <text evidence="1 3 5">Belongs to the GrpE family.</text>
</comment>
<dbReference type="SUPFAM" id="SSF51064">
    <property type="entry name" value="Head domain of nucleotide exchange factor GrpE"/>
    <property type="match status" value="1"/>
</dbReference>
<protein>
    <recommendedName>
        <fullName evidence="3 4">Protein GrpE</fullName>
    </recommendedName>
    <alternativeName>
        <fullName evidence="3">HSP-70 cofactor</fullName>
    </alternativeName>
</protein>
<dbReference type="InterPro" id="IPR013805">
    <property type="entry name" value="GrpE_CC"/>
</dbReference>
<evidence type="ECO:0000256" key="6">
    <source>
        <dbReference type="SAM" id="MobiDB-lite"/>
    </source>
</evidence>
<comment type="function">
    <text evidence="3 4">Participates actively in the response to hyperosmotic and heat shock by preventing the aggregation of stress-denatured proteins, in association with DnaK and GrpE. It is the nucleotide exchange factor for DnaK and may function as a thermosensor. Unfolded proteins bind initially to DnaJ; upon interaction with the DnaJ-bound protein, DnaK hydrolyzes its bound ATP, resulting in the formation of a stable complex. GrpE releases ADP from DnaK; ATP binding to DnaK triggers the release of the substrate protein, thus completing the reaction cycle. Several rounds of ATP-dependent interactions between DnaJ, DnaK and GrpE are required for fully efficient folding.</text>
</comment>
<dbReference type="NCBIfam" id="NF010748">
    <property type="entry name" value="PRK14150.1"/>
    <property type="match status" value="1"/>
</dbReference>
<keyword evidence="8" id="KW-1185">Reference proteome</keyword>
<dbReference type="InterPro" id="IPR009012">
    <property type="entry name" value="GrpE_head"/>
</dbReference>
<proteinExistence type="inferred from homology"/>
<dbReference type="InterPro" id="IPR000740">
    <property type="entry name" value="GrpE"/>
</dbReference>
<dbReference type="Gene3D" id="2.30.22.10">
    <property type="entry name" value="Head domain of nucleotide exchange factor GrpE"/>
    <property type="match status" value="1"/>
</dbReference>
<reference evidence="7 8" key="1">
    <citation type="submission" date="2021-10" db="EMBL/GenBank/DDBJ databases">
        <authorList>
            <person name="Koch H."/>
        </authorList>
    </citation>
    <scope>NUCLEOTIDE SEQUENCE [LARGE SCALE GENOMIC DNA]</scope>
    <source>
        <strain evidence="7">6680</strain>
    </source>
</reference>
<evidence type="ECO:0000256" key="4">
    <source>
        <dbReference type="RuleBase" id="RU000639"/>
    </source>
</evidence>
<gene>
    <name evidence="3 7" type="primary">grpE</name>
    <name evidence="7" type="ORF">NTG6680_2171</name>
</gene>
<dbReference type="EMBL" id="OU912926">
    <property type="protein sequence ID" value="CAG9933420.1"/>
    <property type="molecule type" value="Genomic_DNA"/>
</dbReference>
<feature type="compositionally biased region" description="Polar residues" evidence="6">
    <location>
        <begin position="91"/>
        <end position="107"/>
    </location>
</feature>
<evidence type="ECO:0000256" key="2">
    <source>
        <dbReference type="ARBA" id="ARBA00023186"/>
    </source>
</evidence>
<keyword evidence="3" id="KW-0963">Cytoplasm</keyword>
<evidence type="ECO:0000256" key="1">
    <source>
        <dbReference type="ARBA" id="ARBA00009054"/>
    </source>
</evidence>
<evidence type="ECO:0000313" key="8">
    <source>
        <dbReference type="Proteomes" id="UP000839052"/>
    </source>
</evidence>
<dbReference type="CDD" id="cd00446">
    <property type="entry name" value="GrpE"/>
    <property type="match status" value="1"/>
</dbReference>
<dbReference type="PANTHER" id="PTHR21237:SF23">
    <property type="entry name" value="GRPE PROTEIN HOMOLOG, MITOCHONDRIAL"/>
    <property type="match status" value="1"/>
</dbReference>
<dbReference type="Pfam" id="PF01025">
    <property type="entry name" value="GrpE"/>
    <property type="match status" value="1"/>
</dbReference>
<keyword evidence="3 4" id="KW-0346">Stress response</keyword>
<dbReference type="SUPFAM" id="SSF58014">
    <property type="entry name" value="Coiled-coil domain of nucleotide exchange factor GrpE"/>
    <property type="match status" value="1"/>
</dbReference>
<dbReference type="Gene3D" id="3.90.20.20">
    <property type="match status" value="1"/>
</dbReference>
<dbReference type="PROSITE" id="PS01071">
    <property type="entry name" value="GRPE"/>
    <property type="match status" value="1"/>
</dbReference>
<dbReference type="Proteomes" id="UP000839052">
    <property type="component" value="Chromosome"/>
</dbReference>
<keyword evidence="2 3" id="KW-0143">Chaperone</keyword>
<dbReference type="HAMAP" id="MF_01151">
    <property type="entry name" value="GrpE"/>
    <property type="match status" value="1"/>
</dbReference>
<organism evidence="7 8">
    <name type="scientific">Candidatus Nitrotoga arctica</name>
    <dbReference type="NCBI Taxonomy" id="453162"/>
    <lineage>
        <taxon>Bacteria</taxon>
        <taxon>Pseudomonadati</taxon>
        <taxon>Pseudomonadota</taxon>
        <taxon>Betaproteobacteria</taxon>
        <taxon>Nitrosomonadales</taxon>
        <taxon>Gallionellaceae</taxon>
        <taxon>Candidatus Nitrotoga</taxon>
    </lineage>
</organism>
<evidence type="ECO:0000256" key="5">
    <source>
        <dbReference type="RuleBase" id="RU004478"/>
    </source>
</evidence>
<comment type="subunit">
    <text evidence="3">Homodimer.</text>
</comment>
<evidence type="ECO:0000256" key="3">
    <source>
        <dbReference type="HAMAP-Rule" id="MF_01151"/>
    </source>
</evidence>
<accession>A0ABM8Z0R5</accession>
<evidence type="ECO:0000313" key="7">
    <source>
        <dbReference type="EMBL" id="CAG9933420.1"/>
    </source>
</evidence>
<comment type="subcellular location">
    <subcellularLocation>
        <location evidence="3">Cytoplasm</location>
    </subcellularLocation>
</comment>
<dbReference type="NCBIfam" id="NF010737">
    <property type="entry name" value="PRK14139.1"/>
    <property type="match status" value="1"/>
</dbReference>